<proteinExistence type="predicted"/>
<feature type="region of interest" description="Disordered" evidence="1">
    <location>
        <begin position="1"/>
        <end position="58"/>
    </location>
</feature>
<dbReference type="Proteomes" id="UP000035642">
    <property type="component" value="Unassembled WGS sequence"/>
</dbReference>
<sequence length="73" mass="8580">MSKLQLNKDYNNSEAVDMQISNGSYNEEINRMRSIDTDFDPHRGRHRNSIEREMSMAPSEGRIREGIVFEYVN</sequence>
<reference evidence="3" key="2">
    <citation type="submission" date="2017-02" db="UniProtKB">
        <authorList>
            <consortium name="WormBaseParasite"/>
        </authorList>
    </citation>
    <scope>IDENTIFICATION</scope>
</reference>
<feature type="compositionally biased region" description="Polar residues" evidence="1">
    <location>
        <begin position="1"/>
        <end position="27"/>
    </location>
</feature>
<dbReference type="WBParaSite" id="ACAC_0001023001-mRNA-1">
    <property type="protein sequence ID" value="ACAC_0001023001-mRNA-1"/>
    <property type="gene ID" value="ACAC_0001023001"/>
</dbReference>
<reference evidence="2" key="1">
    <citation type="submission" date="2012-09" db="EMBL/GenBank/DDBJ databases">
        <authorList>
            <person name="Martin A.A."/>
        </authorList>
    </citation>
    <scope>NUCLEOTIDE SEQUENCE</scope>
</reference>
<name>A0A0K0DGK1_ANGCA</name>
<dbReference type="AlphaFoldDB" id="A0A0K0DGK1"/>
<organism evidence="2 3">
    <name type="scientific">Angiostrongylus cantonensis</name>
    <name type="common">Rat lungworm</name>
    <dbReference type="NCBI Taxonomy" id="6313"/>
    <lineage>
        <taxon>Eukaryota</taxon>
        <taxon>Metazoa</taxon>
        <taxon>Ecdysozoa</taxon>
        <taxon>Nematoda</taxon>
        <taxon>Chromadorea</taxon>
        <taxon>Rhabditida</taxon>
        <taxon>Rhabditina</taxon>
        <taxon>Rhabditomorpha</taxon>
        <taxon>Strongyloidea</taxon>
        <taxon>Metastrongylidae</taxon>
        <taxon>Angiostrongylus</taxon>
    </lineage>
</organism>
<evidence type="ECO:0000313" key="2">
    <source>
        <dbReference type="Proteomes" id="UP000035642"/>
    </source>
</evidence>
<protein>
    <submittedName>
        <fullName evidence="3">Uncharacterized protein</fullName>
    </submittedName>
</protein>
<keyword evidence="2" id="KW-1185">Reference proteome</keyword>
<accession>A0A0K0DGK1</accession>
<evidence type="ECO:0000256" key="1">
    <source>
        <dbReference type="SAM" id="MobiDB-lite"/>
    </source>
</evidence>
<evidence type="ECO:0000313" key="3">
    <source>
        <dbReference type="WBParaSite" id="ACAC_0001023001-mRNA-1"/>
    </source>
</evidence>
<feature type="compositionally biased region" description="Basic and acidic residues" evidence="1">
    <location>
        <begin position="28"/>
        <end position="54"/>
    </location>
</feature>